<dbReference type="Pfam" id="PF12864">
    <property type="entry name" value="DUF3822"/>
    <property type="match status" value="1"/>
</dbReference>
<comment type="caution">
    <text evidence="1">The sequence shown here is derived from an EMBL/GenBank/DDBJ whole genome shotgun (WGS) entry which is preliminary data.</text>
</comment>
<evidence type="ECO:0008006" key="3">
    <source>
        <dbReference type="Google" id="ProtNLM"/>
    </source>
</evidence>
<accession>A0A0C3RE97</accession>
<evidence type="ECO:0000313" key="1">
    <source>
        <dbReference type="EMBL" id="KIO44761.1"/>
    </source>
</evidence>
<name>A0A0C3RE97_9PORP</name>
<dbReference type="RefSeq" id="WP_041505077.1">
    <property type="nucleotide sequence ID" value="NZ_JPIU01000038.1"/>
</dbReference>
<evidence type="ECO:0000313" key="2">
    <source>
        <dbReference type="Proteomes" id="UP000031980"/>
    </source>
</evidence>
<dbReference type="Proteomes" id="UP000031980">
    <property type="component" value="Unassembled WGS sequence"/>
</dbReference>
<proteinExistence type="predicted"/>
<protein>
    <recommendedName>
        <fullName evidence="3">DUF3822 family protein</fullName>
    </recommendedName>
</protein>
<organism evidence="1 2">
    <name type="scientific">Sanguibacteroides justesenii</name>
    <dbReference type="NCBI Taxonomy" id="1547597"/>
    <lineage>
        <taxon>Bacteria</taxon>
        <taxon>Pseudomonadati</taxon>
        <taxon>Bacteroidota</taxon>
        <taxon>Bacteroidia</taxon>
        <taxon>Bacteroidales</taxon>
        <taxon>Porphyromonadaceae</taxon>
        <taxon>Sanguibacteroides</taxon>
    </lineage>
</organism>
<dbReference type="EMBL" id="JPIU01000038">
    <property type="protein sequence ID" value="KIO44761.1"/>
    <property type="molecule type" value="Genomic_DNA"/>
</dbReference>
<dbReference type="Gene3D" id="3.30.420.250">
    <property type="match status" value="1"/>
</dbReference>
<gene>
    <name evidence="1" type="ORF">BA92_06970</name>
</gene>
<keyword evidence="2" id="KW-1185">Reference proteome</keyword>
<dbReference type="InterPro" id="IPR024213">
    <property type="entry name" value="DUF3822"/>
</dbReference>
<dbReference type="AlphaFoldDB" id="A0A0C3RE97"/>
<dbReference type="CDD" id="cd24013">
    <property type="entry name" value="ASKHA_ATPase_BT3980-like"/>
    <property type="match status" value="1"/>
</dbReference>
<sequence length="280" mass="33100">MQGVYYTDKNYIYESSVKSILSIRYSTDGFSFCVHDEKDQLVVFAHQPFQVDSSDAVLAKVENYIVNDRILNLKFKQVYVIPCSKAKNLIPSDFFQTDALSLLYRIQQETNPEEELIYHHIERIDAYLVEGIPYKFHQFLREHYPAIEIANSAYNLIRQASAKTLRQMEQLFVDIQDRYFDLLLFRDTRLLLFNSFHYQHQTDIVYFILNVLRESGAEKDNVHLSISGLPVKDQKFRGVLESYIPHIYYPQEPILNTLLQDKEFNNSYFIHLLNFHRCGL</sequence>
<reference evidence="1 2" key="1">
    <citation type="submission" date="2014-07" db="EMBL/GenBank/DDBJ databases">
        <title>Porphyromonadaceae bacterium OUH 308042 = ATCC BAA-2681 = DSM 28342 draft genome.</title>
        <authorList>
            <person name="Sydenham T.V."/>
            <person name="Hasman H."/>
            <person name="Justensen U.S."/>
        </authorList>
    </citation>
    <scope>NUCLEOTIDE SEQUENCE [LARGE SCALE GENOMIC DNA]</scope>
    <source>
        <strain evidence="1 2">OUH 308042</strain>
    </source>
</reference>